<dbReference type="OrthoDB" id="2922289at2759"/>
<dbReference type="EMBL" id="JH659334">
    <property type="protein sequence ID" value="EXK36311.1"/>
    <property type="molecule type" value="Genomic_DNA"/>
</dbReference>
<feature type="region of interest" description="Disordered" evidence="1">
    <location>
        <begin position="298"/>
        <end position="332"/>
    </location>
</feature>
<dbReference type="HOGENOM" id="CLU_785361_0_0_1"/>
<feature type="compositionally biased region" description="Basic residues" evidence="1">
    <location>
        <begin position="298"/>
        <end position="313"/>
    </location>
</feature>
<evidence type="ECO:0000313" key="2">
    <source>
        <dbReference type="EMBL" id="EXK36311.1"/>
    </source>
</evidence>
<dbReference type="VEuPathDB" id="FungiDB:FOMG_09505"/>
<reference evidence="2" key="1">
    <citation type="submission" date="2012-04" db="EMBL/GenBank/DDBJ databases">
        <title>The Genome Sequence of Fusarium oxysporum melonis.</title>
        <authorList>
            <consortium name="The Broad Institute Genome Sequencing Platform"/>
            <person name="Ma L.-J."/>
            <person name="Gale L.R."/>
            <person name="Schwartz D.C."/>
            <person name="Zhou S."/>
            <person name="Corby-Kistler H."/>
            <person name="Young S.K."/>
            <person name="Zeng Q."/>
            <person name="Gargeya S."/>
            <person name="Fitzgerald M."/>
            <person name="Haas B."/>
            <person name="Abouelleil A."/>
            <person name="Alvarado L."/>
            <person name="Arachchi H.M."/>
            <person name="Berlin A."/>
            <person name="Brown A."/>
            <person name="Chapman S.B."/>
            <person name="Chen Z."/>
            <person name="Dunbar C."/>
            <person name="Freedman E."/>
            <person name="Gearin G."/>
            <person name="Goldberg J."/>
            <person name="Griggs A."/>
            <person name="Gujja S."/>
            <person name="Heiman D."/>
            <person name="Howarth C."/>
            <person name="Larson L."/>
            <person name="Lui A."/>
            <person name="MacDonald P.J.P."/>
            <person name="Montmayeur A."/>
            <person name="Murphy C."/>
            <person name="Neiman D."/>
            <person name="Pearson M."/>
            <person name="Priest M."/>
            <person name="Roberts A."/>
            <person name="Saif S."/>
            <person name="Shea T."/>
            <person name="Shenoy N."/>
            <person name="Sisk P."/>
            <person name="Stolte C."/>
            <person name="Sykes S."/>
            <person name="Wortman J."/>
            <person name="Nusbaum C."/>
            <person name="Birren B."/>
        </authorList>
    </citation>
    <scope>NUCLEOTIDE SEQUENCE</scope>
    <source>
        <strain evidence="2">26406</strain>
    </source>
</reference>
<sequence length="353" mass="40561">MIITRASSIMMAWTSRGLPYKRSRSRSSPELLKKHLCKLSSPPIRKFFTRMPPPDPYTSDMNVIPRAGVKITEVDKEVMFLILTLWKDDWGLFIARLPLVVDELERLMQADSKADALMSAHAAKILGNIAIIAQCLKQLELYQPWATQFDQVIQANIHLYRDAWSKTRGNFRQSHEAFLRKEFDEAARVAKPSGGNFTYPYSKRRTKETVDTMRRAEANRDIVWAKIDQVTQKHVTDFENTCVTSCFHGRGPCEGRLSGLSLQRPTRRPSLLRIEICGSSTNLLRNCCWTSLRKNLRSSSRKSSQRPRSRPRVIRQSLPLPRRRPCRLKPPSPNLLLMPKRSRCSVLCSSIPK</sequence>
<dbReference type="Proteomes" id="UP000030703">
    <property type="component" value="Unassembled WGS sequence"/>
</dbReference>
<dbReference type="PANTHER" id="PTHR40788:SF2">
    <property type="entry name" value="CLR5 DOMAIN-CONTAINING PROTEIN"/>
    <property type="match status" value="1"/>
</dbReference>
<dbReference type="AlphaFoldDB" id="X0AT83"/>
<protein>
    <submittedName>
        <fullName evidence="2">Uncharacterized protein</fullName>
    </submittedName>
</protein>
<dbReference type="PANTHER" id="PTHR40788">
    <property type="entry name" value="CLR5 DOMAIN-CONTAINING PROTEIN-RELATED"/>
    <property type="match status" value="1"/>
</dbReference>
<gene>
    <name evidence="2" type="ORF">FOMG_09505</name>
</gene>
<reference evidence="2" key="2">
    <citation type="submission" date="2012-05" db="EMBL/GenBank/DDBJ databases">
        <title>Annotation of the Genome Sequence of Fusarium oxysporum f. sp. melonis 26406.</title>
        <authorList>
            <consortium name="The Broad Institute Genomics Platform"/>
            <person name="Ma L.-J."/>
            <person name="Corby-Kistler H."/>
            <person name="Broz K."/>
            <person name="Gale L.R."/>
            <person name="Jonkers W."/>
            <person name="O'Donnell K."/>
            <person name="Ploetz R."/>
            <person name="Steinberg C."/>
            <person name="Schwartz D.C."/>
            <person name="VanEtten H."/>
            <person name="Zhou S."/>
            <person name="Young S.K."/>
            <person name="Zeng Q."/>
            <person name="Gargeya S."/>
            <person name="Fitzgerald M."/>
            <person name="Abouelleil A."/>
            <person name="Alvarado L."/>
            <person name="Chapman S.B."/>
            <person name="Gainer-Dewar J."/>
            <person name="Goldberg J."/>
            <person name="Griggs A."/>
            <person name="Gujja S."/>
            <person name="Hansen M."/>
            <person name="Howarth C."/>
            <person name="Imamovic A."/>
            <person name="Ireland A."/>
            <person name="Larimer J."/>
            <person name="McCowan C."/>
            <person name="Murphy C."/>
            <person name="Pearson M."/>
            <person name="Poon T.W."/>
            <person name="Priest M."/>
            <person name="Roberts A."/>
            <person name="Saif S."/>
            <person name="Shea T."/>
            <person name="Sykes S."/>
            <person name="Wortman J."/>
            <person name="Nusbaum C."/>
            <person name="Birren B."/>
        </authorList>
    </citation>
    <scope>NUCLEOTIDE SEQUENCE</scope>
    <source>
        <strain evidence="2">26406</strain>
    </source>
</reference>
<evidence type="ECO:0000256" key="1">
    <source>
        <dbReference type="SAM" id="MobiDB-lite"/>
    </source>
</evidence>
<accession>X0AT83</accession>
<proteinExistence type="predicted"/>
<organism evidence="2">
    <name type="scientific">Fusarium oxysporum f. sp. melonis 26406</name>
    <dbReference type="NCBI Taxonomy" id="1089452"/>
    <lineage>
        <taxon>Eukaryota</taxon>
        <taxon>Fungi</taxon>
        <taxon>Dikarya</taxon>
        <taxon>Ascomycota</taxon>
        <taxon>Pezizomycotina</taxon>
        <taxon>Sordariomycetes</taxon>
        <taxon>Hypocreomycetidae</taxon>
        <taxon>Hypocreales</taxon>
        <taxon>Nectriaceae</taxon>
        <taxon>Fusarium</taxon>
        <taxon>Fusarium oxysporum species complex</taxon>
    </lineage>
</organism>
<name>X0AT83_FUSOX</name>